<dbReference type="EMBL" id="MF668275">
    <property type="protein sequence ID" value="ASZ73334.1"/>
    <property type="molecule type" value="Genomic_DNA"/>
</dbReference>
<name>A0A249XQ72_9CAUD</name>
<protein>
    <submittedName>
        <fullName evidence="2">Uncharacterized protein</fullName>
    </submittedName>
</protein>
<evidence type="ECO:0000313" key="2">
    <source>
        <dbReference type="EMBL" id="ASZ73334.1"/>
    </source>
</evidence>
<feature type="region of interest" description="Disordered" evidence="1">
    <location>
        <begin position="88"/>
        <end position="121"/>
    </location>
</feature>
<proteinExistence type="predicted"/>
<accession>A0A249XQ72</accession>
<organism evidence="2 3">
    <name type="scientific">Brevibacterium phage LuckyBarnes</name>
    <dbReference type="NCBI Taxonomy" id="2027888"/>
    <lineage>
        <taxon>Viruses</taxon>
        <taxon>Duplodnaviria</taxon>
        <taxon>Heunggongvirae</taxon>
        <taxon>Uroviricota</taxon>
        <taxon>Caudoviricetes</taxon>
        <taxon>Luckybarnesvirus</taxon>
        <taxon>Luckybarnesvirus luckybarnes</taxon>
    </lineage>
</organism>
<gene>
    <name evidence="2" type="ORF">SEA_LUCKYBARNES_14</name>
</gene>
<feature type="compositionally biased region" description="Acidic residues" evidence="1">
    <location>
        <begin position="94"/>
        <end position="103"/>
    </location>
</feature>
<reference evidence="3" key="1">
    <citation type="submission" date="2017-08" db="EMBL/GenBank/DDBJ databases">
        <authorList>
            <person name="de Groot N.N."/>
        </authorList>
    </citation>
    <scope>NUCLEOTIDE SEQUENCE [LARGE SCALE GENOMIC DNA]</scope>
</reference>
<evidence type="ECO:0000313" key="3">
    <source>
        <dbReference type="Proteomes" id="UP000224487"/>
    </source>
</evidence>
<dbReference type="Proteomes" id="UP000224487">
    <property type="component" value="Genome"/>
</dbReference>
<evidence type="ECO:0000256" key="1">
    <source>
        <dbReference type="SAM" id="MobiDB-lite"/>
    </source>
</evidence>
<sequence length="121" mass="13087">MATDYTTPEGQVRLIIGDLDEGKRLFGDSELQGFLKLCNGSIKRAAADALDTIASSEALLSKKITTQDRSADGPAVADALRKHAEALRKRAAEEEAEANEDPFFEAFNFTPARSAEGEEAR</sequence>
<keyword evidence="3" id="KW-1185">Reference proteome</keyword>